<sequence>MRSKNIVALASAIVASSLALAACSGSTGDNAGGGPVTLKVIGWKGSPAESAYLKDINAAFEKSHPNVKIDYTYAQGNSYGQKLNAELLGGNAEDVFMAQPSDLPRWAKAGYLLNLSDQSWATDLAAPVKSLVSAGKKVVASPSELAGIGLYSNMKLLKAAGIDKAPTTWSEFVADQQALKKAGQPGLALPDKSGWTIYQAINASAASRVFAGKPNWNDDQAAGKATFVSEDGWKKAMQQFVDLGDKGFVDYKAQLGIDEWSQGTQDFAAGKSAFLLQGSWAMSDLAKNGNQVQFTPWPGGDDGGQQAALTAVGTTWTINAKTSHKAEAQEYLKFWSSADALTPYLTAESSLSPFTSVPTPKISGTETFNSTVTAGRFWVLPAGGWANEKGQTAMGQAVQGLLLGQSSIDKTLEAYDTAAKS</sequence>
<reference evidence="2 3" key="1">
    <citation type="submission" date="2019-09" db="EMBL/GenBank/DDBJ databases">
        <title>Goodfellowia gen. nov., a new genus of the Pseudonocardineae related to Actinoalloteichus, containing Goodfellowia coeruleoviolacea gen. nov., comb. nov. gen. nov., comb. nov.</title>
        <authorList>
            <person name="Labeda D."/>
        </authorList>
    </citation>
    <scope>NUCLEOTIDE SEQUENCE [LARGE SCALE GENOMIC DNA]</scope>
    <source>
        <strain evidence="2 3">AN110305</strain>
    </source>
</reference>
<reference evidence="2 3" key="2">
    <citation type="submission" date="2019-09" db="EMBL/GenBank/DDBJ databases">
        <authorList>
            <person name="Jin C."/>
        </authorList>
    </citation>
    <scope>NUCLEOTIDE SEQUENCE [LARGE SCALE GENOMIC DNA]</scope>
    <source>
        <strain evidence="2 3">AN110305</strain>
    </source>
</reference>
<dbReference type="EMBL" id="VUOB01000035">
    <property type="protein sequence ID" value="KAA2260678.1"/>
    <property type="molecule type" value="Genomic_DNA"/>
</dbReference>
<proteinExistence type="predicted"/>
<evidence type="ECO:0000256" key="1">
    <source>
        <dbReference type="SAM" id="SignalP"/>
    </source>
</evidence>
<dbReference type="Pfam" id="PF01547">
    <property type="entry name" value="SBP_bac_1"/>
    <property type="match status" value="1"/>
</dbReference>
<feature type="signal peptide" evidence="1">
    <location>
        <begin position="1"/>
        <end position="21"/>
    </location>
</feature>
<comment type="caution">
    <text evidence="2">The sequence shown here is derived from an EMBL/GenBank/DDBJ whole genome shotgun (WGS) entry which is preliminary data.</text>
</comment>
<evidence type="ECO:0000313" key="3">
    <source>
        <dbReference type="Proteomes" id="UP000323454"/>
    </source>
</evidence>
<protein>
    <submittedName>
        <fullName evidence="2">Extracellular solute-binding protein</fullName>
    </submittedName>
</protein>
<dbReference type="InterPro" id="IPR006059">
    <property type="entry name" value="SBP"/>
</dbReference>
<dbReference type="RefSeq" id="WP_149851140.1">
    <property type="nucleotide sequence ID" value="NZ_VUOB01000035.1"/>
</dbReference>
<dbReference type="PANTHER" id="PTHR43649:SF30">
    <property type="entry name" value="ABC TRANSPORTER SUBSTRATE-BINDING PROTEIN"/>
    <property type="match status" value="1"/>
</dbReference>
<dbReference type="Gene3D" id="3.40.190.10">
    <property type="entry name" value="Periplasmic binding protein-like II"/>
    <property type="match status" value="2"/>
</dbReference>
<dbReference type="InterPro" id="IPR050490">
    <property type="entry name" value="Bact_solute-bd_prot1"/>
</dbReference>
<dbReference type="Proteomes" id="UP000323454">
    <property type="component" value="Unassembled WGS sequence"/>
</dbReference>
<dbReference type="OrthoDB" id="2509690at2"/>
<dbReference type="SUPFAM" id="SSF53850">
    <property type="entry name" value="Periplasmic binding protein-like II"/>
    <property type="match status" value="1"/>
</dbReference>
<feature type="chain" id="PRO_5023102403" evidence="1">
    <location>
        <begin position="22"/>
        <end position="421"/>
    </location>
</feature>
<keyword evidence="3" id="KW-1185">Reference proteome</keyword>
<keyword evidence="1" id="KW-0732">Signal</keyword>
<name>A0A5B2XAG9_9PSEU</name>
<dbReference type="PROSITE" id="PS51257">
    <property type="entry name" value="PROKAR_LIPOPROTEIN"/>
    <property type="match status" value="1"/>
</dbReference>
<accession>A0A5B2XAG9</accession>
<dbReference type="PANTHER" id="PTHR43649">
    <property type="entry name" value="ARABINOSE-BINDING PROTEIN-RELATED"/>
    <property type="match status" value="1"/>
</dbReference>
<gene>
    <name evidence="2" type="ORF">F0L68_19980</name>
</gene>
<organism evidence="2 3">
    <name type="scientific">Solihabitans fulvus</name>
    <dbReference type="NCBI Taxonomy" id="1892852"/>
    <lineage>
        <taxon>Bacteria</taxon>
        <taxon>Bacillati</taxon>
        <taxon>Actinomycetota</taxon>
        <taxon>Actinomycetes</taxon>
        <taxon>Pseudonocardiales</taxon>
        <taxon>Pseudonocardiaceae</taxon>
        <taxon>Solihabitans</taxon>
    </lineage>
</organism>
<evidence type="ECO:0000313" key="2">
    <source>
        <dbReference type="EMBL" id="KAA2260678.1"/>
    </source>
</evidence>
<dbReference type="AlphaFoldDB" id="A0A5B2XAG9"/>